<name>A0A1A8QFG5_9TELE</name>
<feature type="region of interest" description="Disordered" evidence="1">
    <location>
        <begin position="131"/>
        <end position="159"/>
    </location>
</feature>
<feature type="non-terminal residue" evidence="2">
    <location>
        <position position="1"/>
    </location>
</feature>
<feature type="compositionally biased region" description="Polar residues" evidence="1">
    <location>
        <begin position="135"/>
        <end position="159"/>
    </location>
</feature>
<reference evidence="2" key="2">
    <citation type="submission" date="2016-06" db="EMBL/GenBank/DDBJ databases">
        <title>The genome of a short-lived fish provides insights into sex chromosome evolution and the genetic control of aging.</title>
        <authorList>
            <person name="Reichwald K."/>
            <person name="Felder M."/>
            <person name="Petzold A."/>
            <person name="Koch P."/>
            <person name="Groth M."/>
            <person name="Platzer M."/>
        </authorList>
    </citation>
    <scope>NUCLEOTIDE SEQUENCE</scope>
    <source>
        <tissue evidence="2">Brain</tissue>
    </source>
</reference>
<gene>
    <name evidence="2" type="primary">Nfu_g_1_018646</name>
</gene>
<organism evidence="2">
    <name type="scientific">Nothobranchius rachovii</name>
    <name type="common">bluefin notho</name>
    <dbReference type="NCBI Taxonomy" id="451742"/>
    <lineage>
        <taxon>Eukaryota</taxon>
        <taxon>Metazoa</taxon>
        <taxon>Chordata</taxon>
        <taxon>Craniata</taxon>
        <taxon>Vertebrata</taxon>
        <taxon>Euteleostomi</taxon>
        <taxon>Actinopterygii</taxon>
        <taxon>Neopterygii</taxon>
        <taxon>Teleostei</taxon>
        <taxon>Neoteleostei</taxon>
        <taxon>Acanthomorphata</taxon>
        <taxon>Ovalentaria</taxon>
        <taxon>Atherinomorphae</taxon>
        <taxon>Cyprinodontiformes</taxon>
        <taxon>Nothobranchiidae</taxon>
        <taxon>Nothobranchius</taxon>
    </lineage>
</organism>
<feature type="region of interest" description="Disordered" evidence="1">
    <location>
        <begin position="82"/>
        <end position="112"/>
    </location>
</feature>
<proteinExistence type="predicted"/>
<evidence type="ECO:0000313" key="2">
    <source>
        <dbReference type="EMBL" id="SBR92127.1"/>
    </source>
</evidence>
<reference evidence="2" key="1">
    <citation type="submission" date="2016-05" db="EMBL/GenBank/DDBJ databases">
        <authorList>
            <person name="Lavstsen T."/>
            <person name="Jespersen J.S."/>
        </authorList>
    </citation>
    <scope>NUCLEOTIDE SEQUENCE</scope>
    <source>
        <tissue evidence="2">Brain</tissue>
    </source>
</reference>
<protein>
    <submittedName>
        <fullName evidence="2">Uncharacterized protein</fullName>
    </submittedName>
</protein>
<dbReference type="AlphaFoldDB" id="A0A1A8QFG5"/>
<sequence length="171" mass="18791">RLYNILFVRFVFVNKPETRKPSRKRKLPSKVVDEEQDVPTLFFHPKCSISALNPFQFLLSSISANTITILSYTITATSRKTKGPCTSVVEDSGVDGDDFPSQLQDSSDEEPSTITCNRQCQRQDAAGDAPHLLDSWTTKSDTAPQTHQQQVAEGGHETSTISGAAVCTAAW</sequence>
<accession>A0A1A8QFG5</accession>
<dbReference type="EMBL" id="HAEI01005179">
    <property type="protein sequence ID" value="SBR92127.1"/>
    <property type="molecule type" value="Transcribed_RNA"/>
</dbReference>
<evidence type="ECO:0000256" key="1">
    <source>
        <dbReference type="SAM" id="MobiDB-lite"/>
    </source>
</evidence>